<name>A0AAV0GJK2_9ASTE</name>
<dbReference type="Pfam" id="PF00078">
    <property type="entry name" value="RVT_1"/>
    <property type="match status" value="1"/>
</dbReference>
<reference evidence="2" key="1">
    <citation type="submission" date="2022-07" db="EMBL/GenBank/DDBJ databases">
        <authorList>
            <person name="Macas J."/>
            <person name="Novak P."/>
            <person name="Neumann P."/>
        </authorList>
    </citation>
    <scope>NUCLEOTIDE SEQUENCE</scope>
</reference>
<evidence type="ECO:0000313" key="3">
    <source>
        <dbReference type="Proteomes" id="UP001152523"/>
    </source>
</evidence>
<dbReference type="EMBL" id="CAMAPF010001149">
    <property type="protein sequence ID" value="CAH9148076.1"/>
    <property type="molecule type" value="Genomic_DNA"/>
</dbReference>
<dbReference type="Proteomes" id="UP001152523">
    <property type="component" value="Unassembled WGS sequence"/>
</dbReference>
<keyword evidence="3" id="KW-1185">Reference proteome</keyword>
<feature type="domain" description="Reverse transcriptase" evidence="1">
    <location>
        <begin position="1"/>
        <end position="97"/>
    </location>
</feature>
<dbReference type="InterPro" id="IPR026960">
    <property type="entry name" value="RVT-Znf"/>
</dbReference>
<protein>
    <recommendedName>
        <fullName evidence="1">Reverse transcriptase domain-containing protein</fullName>
    </recommendedName>
</protein>
<gene>
    <name evidence="2" type="ORF">CEPIT_LOCUS44220</name>
</gene>
<dbReference type="Pfam" id="PF13966">
    <property type="entry name" value="zf-RVT"/>
    <property type="match status" value="1"/>
</dbReference>
<evidence type="ECO:0000259" key="1">
    <source>
        <dbReference type="PROSITE" id="PS50878"/>
    </source>
</evidence>
<evidence type="ECO:0000313" key="2">
    <source>
        <dbReference type="EMBL" id="CAH9148076.1"/>
    </source>
</evidence>
<proteinExistence type="predicted"/>
<comment type="caution">
    <text evidence="2">The sequence shown here is derived from an EMBL/GenBank/DDBJ whole genome shotgun (WGS) entry which is preliminary data.</text>
</comment>
<dbReference type="AlphaFoldDB" id="A0AAV0GJK2"/>
<dbReference type="InterPro" id="IPR000477">
    <property type="entry name" value="RT_dom"/>
</dbReference>
<dbReference type="PANTHER" id="PTHR33116">
    <property type="entry name" value="REVERSE TRANSCRIPTASE ZINC-BINDING DOMAIN-CONTAINING PROTEIN-RELATED-RELATED"/>
    <property type="match status" value="1"/>
</dbReference>
<sequence>MRTKDRKFNFHPKCAPLNISHLAYADDLMLFSRGDKCSIEILVKSLQDFGDASGLRVNYNKSNIFVGGVNEFDLQNILDIVDFGQGSFPVKYLGIPLAPLKVSVAQYAPLLDTILDFLQAWNTKSISYAGKIELIRSVIQGVQSFWLQVFSVPRMILDRIISICRIFLWGGKYAKVAWDDICLPKEEGGLGIRDAKVWNQALLSRTLWDVHLKKDTLWVKWINGVYLNGKNVWDFIPHNRDSNFMKSLAKIRDKIRGCFNNRNDTILGLASRSVDGKLISSKIYELLRIKGTVRVWMSFIWKSYIPPKFSFMTWLAFRNRLPTQDSLGYLHIINRCDLCKGDLETMPHLFFLCPFTCRIWGKIREWLGMDNQMTTLQSSVKWIIKKYKGSTLKAKAVRLAFCAAAYHIWRARNACRFDDCLKTEDEVIAKTKHVVYKILFSLYPHDLIKF</sequence>
<organism evidence="2 3">
    <name type="scientific">Cuscuta epithymum</name>
    <dbReference type="NCBI Taxonomy" id="186058"/>
    <lineage>
        <taxon>Eukaryota</taxon>
        <taxon>Viridiplantae</taxon>
        <taxon>Streptophyta</taxon>
        <taxon>Embryophyta</taxon>
        <taxon>Tracheophyta</taxon>
        <taxon>Spermatophyta</taxon>
        <taxon>Magnoliopsida</taxon>
        <taxon>eudicotyledons</taxon>
        <taxon>Gunneridae</taxon>
        <taxon>Pentapetalae</taxon>
        <taxon>asterids</taxon>
        <taxon>lamiids</taxon>
        <taxon>Solanales</taxon>
        <taxon>Convolvulaceae</taxon>
        <taxon>Cuscuteae</taxon>
        <taxon>Cuscuta</taxon>
        <taxon>Cuscuta subgen. Cuscuta</taxon>
    </lineage>
</organism>
<dbReference type="PANTHER" id="PTHR33116:SF66">
    <property type="entry name" value="REVERSE TRANSCRIPTASE ZINC-BINDING DOMAIN-CONTAINING PROTEIN"/>
    <property type="match status" value="1"/>
</dbReference>
<accession>A0AAV0GJK2</accession>
<dbReference type="PROSITE" id="PS50878">
    <property type="entry name" value="RT_POL"/>
    <property type="match status" value="1"/>
</dbReference>